<dbReference type="EMBL" id="SACT01000004">
    <property type="protein sequence ID" value="RVT50766.1"/>
    <property type="molecule type" value="Genomic_DNA"/>
</dbReference>
<evidence type="ECO:0000313" key="4">
    <source>
        <dbReference type="Proteomes" id="UP000288178"/>
    </source>
</evidence>
<dbReference type="Pfam" id="PF01464">
    <property type="entry name" value="SLT"/>
    <property type="match status" value="1"/>
</dbReference>
<organism evidence="3 4">
    <name type="scientific">Rubrivivax albus</name>
    <dbReference type="NCBI Taxonomy" id="2499835"/>
    <lineage>
        <taxon>Bacteria</taxon>
        <taxon>Pseudomonadati</taxon>
        <taxon>Pseudomonadota</taxon>
        <taxon>Betaproteobacteria</taxon>
        <taxon>Burkholderiales</taxon>
        <taxon>Sphaerotilaceae</taxon>
        <taxon>Rubrivivax</taxon>
    </lineage>
</organism>
<dbReference type="RefSeq" id="WP_128198792.1">
    <property type="nucleotide sequence ID" value="NZ_SACT01000004.1"/>
</dbReference>
<accession>A0A3S2U809</accession>
<dbReference type="InterPro" id="IPR008258">
    <property type="entry name" value="Transglycosylase_SLT_dom_1"/>
</dbReference>
<keyword evidence="1" id="KW-0732">Signal</keyword>
<evidence type="ECO:0000256" key="1">
    <source>
        <dbReference type="SAM" id="SignalP"/>
    </source>
</evidence>
<gene>
    <name evidence="3" type="ORF">ENE75_13180</name>
</gene>
<keyword evidence="4" id="KW-1185">Reference proteome</keyword>
<dbReference type="CDD" id="cd16892">
    <property type="entry name" value="LT_VirB1-like"/>
    <property type="match status" value="1"/>
</dbReference>
<evidence type="ECO:0000259" key="2">
    <source>
        <dbReference type="Pfam" id="PF01464"/>
    </source>
</evidence>
<feature type="signal peptide" evidence="1">
    <location>
        <begin position="1"/>
        <end position="24"/>
    </location>
</feature>
<dbReference type="Proteomes" id="UP000288178">
    <property type="component" value="Unassembled WGS sequence"/>
</dbReference>
<feature type="domain" description="Transglycosylase SLT" evidence="2">
    <location>
        <begin position="17"/>
        <end position="112"/>
    </location>
</feature>
<evidence type="ECO:0000313" key="3">
    <source>
        <dbReference type="EMBL" id="RVT50766.1"/>
    </source>
</evidence>
<feature type="chain" id="PRO_5018588721" evidence="1">
    <location>
        <begin position="25"/>
        <end position="163"/>
    </location>
</feature>
<dbReference type="InterPro" id="IPR023346">
    <property type="entry name" value="Lysozyme-like_dom_sf"/>
</dbReference>
<dbReference type="OrthoDB" id="8565485at2"/>
<reference evidence="3 4" key="1">
    <citation type="submission" date="2019-01" db="EMBL/GenBank/DDBJ databases">
        <authorList>
            <person name="Chen W.-M."/>
        </authorList>
    </citation>
    <scope>NUCLEOTIDE SEQUENCE [LARGE SCALE GENOMIC DNA]</scope>
    <source>
        <strain evidence="3 4">ICH-3</strain>
    </source>
</reference>
<dbReference type="AlphaFoldDB" id="A0A3S2U809"/>
<sequence length="163" mass="17334">MDTITLLNLISVCAPLVHPATALALVRAESSANPWAVGVVGGRLDRQPASLAEAVTTARHLTDAGIHFSAGLAQISRDNFERLSLDVASAFEPCRNLGAMQTVLLECLSRAPDGSTTQRGLRQGLSCYYSGNFRTGFVHGYVVRVLATAKRPATLSTPSEQQP</sequence>
<protein>
    <submittedName>
        <fullName evidence="3">Lytic transglycosylase</fullName>
    </submittedName>
</protein>
<dbReference type="SUPFAM" id="SSF53955">
    <property type="entry name" value="Lysozyme-like"/>
    <property type="match status" value="1"/>
</dbReference>
<comment type="caution">
    <text evidence="3">The sequence shown here is derived from an EMBL/GenBank/DDBJ whole genome shotgun (WGS) entry which is preliminary data.</text>
</comment>
<dbReference type="Gene3D" id="1.10.530.10">
    <property type="match status" value="1"/>
</dbReference>
<name>A0A3S2U809_9BURK</name>
<proteinExistence type="predicted"/>